<dbReference type="PROSITE" id="PS50110">
    <property type="entry name" value="RESPONSE_REGULATORY"/>
    <property type="match status" value="1"/>
</dbReference>
<evidence type="ECO:0000256" key="1">
    <source>
        <dbReference type="ARBA" id="ARBA00000085"/>
    </source>
</evidence>
<feature type="domain" description="Response regulatory" evidence="9">
    <location>
        <begin position="548"/>
        <end position="664"/>
    </location>
</feature>
<dbReference type="AlphaFoldDB" id="A0A7Y6NMI4"/>
<dbReference type="SUPFAM" id="SSF55874">
    <property type="entry name" value="ATPase domain of HSP90 chaperone/DNA topoisomerase II/histidine kinase"/>
    <property type="match status" value="1"/>
</dbReference>
<dbReference type="EC" id="2.7.13.3" evidence="3"/>
<dbReference type="InterPro" id="IPR003594">
    <property type="entry name" value="HATPase_dom"/>
</dbReference>
<organism evidence="11 12">
    <name type="scientific">Piscinibacter koreensis</name>
    <dbReference type="NCBI Taxonomy" id="2742824"/>
    <lineage>
        <taxon>Bacteria</taxon>
        <taxon>Pseudomonadati</taxon>
        <taxon>Pseudomonadota</taxon>
        <taxon>Betaproteobacteria</taxon>
        <taxon>Burkholderiales</taxon>
        <taxon>Sphaerotilaceae</taxon>
        <taxon>Piscinibacter</taxon>
    </lineage>
</organism>
<dbReference type="InterPro" id="IPR000700">
    <property type="entry name" value="PAS-assoc_C"/>
</dbReference>
<comment type="subcellular location">
    <subcellularLocation>
        <location evidence="2">Cell inner membrane</location>
        <topology evidence="2">Multi-pass membrane protein</topology>
    </subcellularLocation>
</comment>
<keyword evidence="5" id="KW-0808">Transferase</keyword>
<dbReference type="SMART" id="SM00448">
    <property type="entry name" value="REC"/>
    <property type="match status" value="1"/>
</dbReference>
<sequence>MNKVWPHASGEMARRIAGFDWTTTPLGPIEEWPQSLRSAVDLMLESAHPVFLVWSDHLTSLYNDGHAVILGAKHPSALGQPFSQVFAEVWDEFRPLVEATMAGRPHGFVDRPVALRGRPGKPMSWFTFSWSPLRDEEGEVRGFLSAAFETTDKVMAEQALLAAQQQALVASEQRYRMLFDAIDEGFCIIEMLFDESGQPFDYRFLELNPAFERHTGLAGALGRTIREFAPKHEAHWFEMYGRVARTGEPMRFQNHAEHVDDRWFDVFAFRVGAPEQHRVAVLFNDISARKRAEAALRDADRRKDEFLATLAHELRNPLAPLRNGLHIARLNSRTDDRLRNTLGMMDRQLSHLVRLVDDLLDVGRISSGKLELKQQPIEIGRALASAMESTRITVESREHRLVVDAPDEPLWVLGDHDRLSQVFVNLLGNAAKYTESGGSIRVVLDRDGNDARVRVSDSGIGIPPAAVGHVFDLFSQVREHQGRYGGGLGIGLALVKRLVALHGGSVEATSAGEGQGSTFTVRLPAIEAPHAGAGDTRAGAEARGQRQRILVADDNGDAAESLAEMLRLFGHDVWTVGDGQQALDRLDAVGPDVVILDLGMPVMDGIEAARRIRTLPQHRSVLLVALTGWGQDRDRARTAEAGFDRHLVKPVDPAEVERLLTALEPG</sequence>
<keyword evidence="12" id="KW-1185">Reference proteome</keyword>
<dbReference type="CDD" id="cd00082">
    <property type="entry name" value="HisKA"/>
    <property type="match status" value="1"/>
</dbReference>
<dbReference type="SUPFAM" id="SSF47384">
    <property type="entry name" value="Homodimeric domain of signal transducing histidine kinase"/>
    <property type="match status" value="1"/>
</dbReference>
<name>A0A7Y6NMI4_9BURK</name>
<evidence type="ECO:0000259" key="10">
    <source>
        <dbReference type="PROSITE" id="PS50113"/>
    </source>
</evidence>
<evidence type="ECO:0000256" key="2">
    <source>
        <dbReference type="ARBA" id="ARBA00004429"/>
    </source>
</evidence>
<comment type="caution">
    <text evidence="11">The sequence shown here is derived from an EMBL/GenBank/DDBJ whole genome shotgun (WGS) entry which is preliminary data.</text>
</comment>
<accession>A0A7Y6NMI4</accession>
<dbReference type="FunFam" id="3.30.565.10:FF:000006">
    <property type="entry name" value="Sensor histidine kinase WalK"/>
    <property type="match status" value="1"/>
</dbReference>
<dbReference type="InterPro" id="IPR011006">
    <property type="entry name" value="CheY-like_superfamily"/>
</dbReference>
<evidence type="ECO:0000313" key="11">
    <source>
        <dbReference type="EMBL" id="NUZ05804.1"/>
    </source>
</evidence>
<keyword evidence="4 7" id="KW-0597">Phosphoprotein</keyword>
<dbReference type="InterPro" id="IPR035965">
    <property type="entry name" value="PAS-like_dom_sf"/>
</dbReference>
<feature type="domain" description="Histidine kinase" evidence="8">
    <location>
        <begin position="309"/>
        <end position="527"/>
    </location>
</feature>
<dbReference type="PROSITE" id="PS50109">
    <property type="entry name" value="HIS_KIN"/>
    <property type="match status" value="1"/>
</dbReference>
<dbReference type="InterPro" id="IPR003661">
    <property type="entry name" value="HisK_dim/P_dom"/>
</dbReference>
<comment type="catalytic activity">
    <reaction evidence="1">
        <text>ATP + protein L-histidine = ADP + protein N-phospho-L-histidine.</text>
        <dbReference type="EC" id="2.7.13.3"/>
    </reaction>
</comment>
<evidence type="ECO:0000256" key="7">
    <source>
        <dbReference type="PROSITE-ProRule" id="PRU00169"/>
    </source>
</evidence>
<dbReference type="GO" id="GO:0000155">
    <property type="term" value="F:phosphorelay sensor kinase activity"/>
    <property type="evidence" value="ECO:0007669"/>
    <property type="project" value="InterPro"/>
</dbReference>
<protein>
    <recommendedName>
        <fullName evidence="3">histidine kinase</fullName>
        <ecNumber evidence="3">2.7.13.3</ecNumber>
    </recommendedName>
</protein>
<evidence type="ECO:0000256" key="4">
    <source>
        <dbReference type="ARBA" id="ARBA00022553"/>
    </source>
</evidence>
<dbReference type="EMBL" id="JABWMJ010000003">
    <property type="protein sequence ID" value="NUZ05804.1"/>
    <property type="molecule type" value="Genomic_DNA"/>
</dbReference>
<keyword evidence="6" id="KW-0418">Kinase</keyword>
<dbReference type="NCBIfam" id="TIGR00229">
    <property type="entry name" value="sensory_box"/>
    <property type="match status" value="1"/>
</dbReference>
<dbReference type="InterPro" id="IPR000014">
    <property type="entry name" value="PAS"/>
</dbReference>
<dbReference type="InterPro" id="IPR001789">
    <property type="entry name" value="Sig_transdc_resp-reg_receiver"/>
</dbReference>
<dbReference type="SUPFAM" id="SSF55785">
    <property type="entry name" value="PYP-like sensor domain (PAS domain)"/>
    <property type="match status" value="2"/>
</dbReference>
<evidence type="ECO:0000259" key="8">
    <source>
        <dbReference type="PROSITE" id="PS50109"/>
    </source>
</evidence>
<dbReference type="Gene3D" id="3.30.565.10">
    <property type="entry name" value="Histidine kinase-like ATPase, C-terminal domain"/>
    <property type="match status" value="1"/>
</dbReference>
<proteinExistence type="predicted"/>
<dbReference type="GO" id="GO:0005886">
    <property type="term" value="C:plasma membrane"/>
    <property type="evidence" value="ECO:0007669"/>
    <property type="project" value="UniProtKB-SubCell"/>
</dbReference>
<dbReference type="InterPro" id="IPR036890">
    <property type="entry name" value="HATPase_C_sf"/>
</dbReference>
<dbReference type="RefSeq" id="WP_176068091.1">
    <property type="nucleotide sequence ID" value="NZ_JABWMJ010000003.1"/>
</dbReference>
<dbReference type="PRINTS" id="PR00344">
    <property type="entry name" value="BCTRLSENSOR"/>
</dbReference>
<evidence type="ECO:0000259" key="9">
    <source>
        <dbReference type="PROSITE" id="PS50110"/>
    </source>
</evidence>
<gene>
    <name evidence="11" type="ORF">HQN59_08510</name>
</gene>
<dbReference type="Pfam" id="PF02518">
    <property type="entry name" value="HATPase_c"/>
    <property type="match status" value="1"/>
</dbReference>
<dbReference type="Pfam" id="PF00512">
    <property type="entry name" value="HisKA"/>
    <property type="match status" value="1"/>
</dbReference>
<dbReference type="Pfam" id="PF13188">
    <property type="entry name" value="PAS_8"/>
    <property type="match status" value="1"/>
</dbReference>
<dbReference type="Pfam" id="PF00072">
    <property type="entry name" value="Response_reg"/>
    <property type="match status" value="1"/>
</dbReference>
<evidence type="ECO:0000313" key="12">
    <source>
        <dbReference type="Proteomes" id="UP000529637"/>
    </source>
</evidence>
<dbReference type="InterPro" id="IPR004358">
    <property type="entry name" value="Sig_transdc_His_kin-like_C"/>
</dbReference>
<dbReference type="InterPro" id="IPR005467">
    <property type="entry name" value="His_kinase_dom"/>
</dbReference>
<dbReference type="Gene3D" id="1.10.287.130">
    <property type="match status" value="1"/>
</dbReference>
<dbReference type="PANTHER" id="PTHR43047:SF72">
    <property type="entry name" value="OSMOSENSING HISTIDINE PROTEIN KINASE SLN1"/>
    <property type="match status" value="1"/>
</dbReference>
<dbReference type="GO" id="GO:0009927">
    <property type="term" value="F:histidine phosphotransfer kinase activity"/>
    <property type="evidence" value="ECO:0007669"/>
    <property type="project" value="TreeGrafter"/>
</dbReference>
<dbReference type="Gene3D" id="3.40.50.2300">
    <property type="match status" value="1"/>
</dbReference>
<dbReference type="PROSITE" id="PS50113">
    <property type="entry name" value="PAC"/>
    <property type="match status" value="1"/>
</dbReference>
<feature type="modified residue" description="4-aspartylphosphate" evidence="7">
    <location>
        <position position="597"/>
    </location>
</feature>
<evidence type="ECO:0000256" key="5">
    <source>
        <dbReference type="ARBA" id="ARBA00022679"/>
    </source>
</evidence>
<dbReference type="Proteomes" id="UP000529637">
    <property type="component" value="Unassembled WGS sequence"/>
</dbReference>
<dbReference type="PANTHER" id="PTHR43047">
    <property type="entry name" value="TWO-COMPONENT HISTIDINE PROTEIN KINASE"/>
    <property type="match status" value="1"/>
</dbReference>
<feature type="domain" description="PAC" evidence="10">
    <location>
        <begin position="109"/>
        <end position="162"/>
    </location>
</feature>
<dbReference type="SMART" id="SM00388">
    <property type="entry name" value="HisKA"/>
    <property type="match status" value="1"/>
</dbReference>
<evidence type="ECO:0000256" key="3">
    <source>
        <dbReference type="ARBA" id="ARBA00012438"/>
    </source>
</evidence>
<dbReference type="SMART" id="SM00387">
    <property type="entry name" value="HATPase_c"/>
    <property type="match status" value="1"/>
</dbReference>
<reference evidence="11 12" key="1">
    <citation type="submission" date="2020-06" db="EMBL/GenBank/DDBJ databases">
        <title>Schlegella sp. ID0723 isolated from air conditioner.</title>
        <authorList>
            <person name="Kim D.Y."/>
            <person name="Kim D.-U."/>
        </authorList>
    </citation>
    <scope>NUCLEOTIDE SEQUENCE [LARGE SCALE GENOMIC DNA]</scope>
    <source>
        <strain evidence="11 12">ID0723</strain>
    </source>
</reference>
<dbReference type="SUPFAM" id="SSF52172">
    <property type="entry name" value="CheY-like"/>
    <property type="match status" value="1"/>
</dbReference>
<dbReference type="CDD" id="cd17580">
    <property type="entry name" value="REC_2_DhkD-like"/>
    <property type="match status" value="1"/>
</dbReference>
<dbReference type="Gene3D" id="3.30.450.20">
    <property type="entry name" value="PAS domain"/>
    <property type="match status" value="2"/>
</dbReference>
<dbReference type="InterPro" id="IPR036097">
    <property type="entry name" value="HisK_dim/P_sf"/>
</dbReference>
<evidence type="ECO:0000256" key="6">
    <source>
        <dbReference type="ARBA" id="ARBA00022777"/>
    </source>
</evidence>